<keyword evidence="3" id="KW-0472">Membrane</keyword>
<dbReference type="AlphaFoldDB" id="A0A8C2BN43"/>
<dbReference type="InterPro" id="IPR010798">
    <property type="entry name" value="Triadin"/>
</dbReference>
<feature type="compositionally biased region" description="Basic and acidic residues" evidence="2">
    <location>
        <begin position="575"/>
        <end position="586"/>
    </location>
</feature>
<comment type="subcellular location">
    <subcellularLocation>
        <location evidence="1">Sarcoplasmic reticulum membrane</location>
        <topology evidence="1">Single-pass type II membrane protein</topology>
    </subcellularLocation>
</comment>
<feature type="compositionally biased region" description="Basic and acidic residues" evidence="2">
    <location>
        <begin position="464"/>
        <end position="515"/>
    </location>
</feature>
<feature type="compositionally biased region" description="Acidic residues" evidence="2">
    <location>
        <begin position="289"/>
        <end position="299"/>
    </location>
</feature>
<feature type="compositionally biased region" description="Basic and acidic residues" evidence="2">
    <location>
        <begin position="650"/>
        <end position="668"/>
    </location>
</feature>
<name>A0A8C2BN43_CYPCA</name>
<feature type="compositionally biased region" description="Basic and acidic residues" evidence="2">
    <location>
        <begin position="358"/>
        <end position="371"/>
    </location>
</feature>
<feature type="region of interest" description="Disordered" evidence="2">
    <location>
        <begin position="441"/>
        <end position="689"/>
    </location>
</feature>
<sequence>MREMEARSSTTTTTIVETKNDLSAHPTRSSKRTLTDDLHTTFSTPMAWILVLALIVTWSAVAVIMFDLLDSKGLEAHTLYCDDPCLPPGPQPHRVRKTFKEAGSLRGGIQHISSDPMKAVNEAMDDSTDWITSILNFMTNLVAPEEEEEEGERHFVRKKGEFLPPRKKVAEIRAKEMLEEEGEYEEEEEEEEDEEEEDEGLAEEEEEEEEEEDEEYEDEDEEEEEEDGDEFEEEEEEDEEKEEEEEEKELAEEAVEEEGKEEEAEEKEEEKTDAEEEEEEEAAAAKEAVDEEGKEEEAEEKEKEEADAEVEKEDASIPAEPYEEKEEQVTSKEAEAADDEEEDKIDVDKEPPEEEDGKGDTPADDKEKKEEVDDITDDDQSEEKDDDDEVKDADIAIALGIVADTGATVTDVKAQETGEEPILLKADGDSELLTTLEESAAKADDAVTDLADSQDGLTATDIPYDDHDDKIAKDLAEDHGEVTEDSLKDETGAGLKDADSEKDITSEGEGVIEKPELDDDVADKEEQEGKEEGEEHIRGEDEEGDDAIIVTTPVVSSEPGGDETTVVADEDDGSSPEKDIRTLKEEEKDEKDESAEKVEIAEKAPKPELIPKAEEVKEKEAEKPVAKAEKEDKQKEPSPCPCMHSVLQKEPQKAQDTKPKEEKAEPDKVKKRAKRVTLEHKKAETKRREPLLKQRKGAVALFTSKLLVFTQIRILNIDRHLFVEEYCTEVFFFTSSLTFAHQKKRLQEEQD</sequence>
<feature type="compositionally biased region" description="Acidic residues" evidence="2">
    <location>
        <begin position="372"/>
        <end position="391"/>
    </location>
</feature>
<feature type="compositionally biased region" description="Acidic residues" evidence="2">
    <location>
        <begin position="178"/>
        <end position="282"/>
    </location>
</feature>
<feature type="transmembrane region" description="Helical" evidence="3">
    <location>
        <begin position="46"/>
        <end position="69"/>
    </location>
</feature>
<dbReference type="PANTHER" id="PTHR14106:SF0">
    <property type="entry name" value="TRIADIN"/>
    <property type="match status" value="1"/>
</dbReference>
<proteinExistence type="predicted"/>
<feature type="compositionally biased region" description="Acidic residues" evidence="2">
    <location>
        <begin position="516"/>
        <end position="532"/>
    </location>
</feature>
<dbReference type="GO" id="GO:0033017">
    <property type="term" value="C:sarcoplasmic reticulum membrane"/>
    <property type="evidence" value="ECO:0007669"/>
    <property type="project" value="UniProtKB-SubCell"/>
</dbReference>
<reference evidence="4" key="1">
    <citation type="submission" date="2025-08" db="UniProtKB">
        <authorList>
            <consortium name="Ensembl"/>
        </authorList>
    </citation>
    <scope>IDENTIFICATION</scope>
</reference>
<protein>
    <submittedName>
        <fullName evidence="4">Triadin</fullName>
    </submittedName>
</protein>
<evidence type="ECO:0000256" key="1">
    <source>
        <dbReference type="ARBA" id="ARBA00004157"/>
    </source>
</evidence>
<dbReference type="Ensembl" id="ENSCCRT00015126924.1">
    <property type="protein sequence ID" value="ENSCCRP00015123024.1"/>
    <property type="gene ID" value="ENSCCRG00015048310.1"/>
</dbReference>
<feature type="compositionally biased region" description="Basic and acidic residues" evidence="2">
    <location>
        <begin position="676"/>
        <end position="689"/>
    </location>
</feature>
<feature type="region of interest" description="Disordered" evidence="2">
    <location>
        <begin position="177"/>
        <end position="391"/>
    </location>
</feature>
<accession>A0A8C2BN43</accession>
<evidence type="ECO:0000313" key="4">
    <source>
        <dbReference type="Ensembl" id="ENSCCRP00015123024.1"/>
    </source>
</evidence>
<dbReference type="PANTHER" id="PTHR14106">
    <property type="entry name" value="TRIADIN"/>
    <property type="match status" value="1"/>
</dbReference>
<feature type="region of interest" description="Disordered" evidence="2">
    <location>
        <begin position="1"/>
        <end position="30"/>
    </location>
</feature>
<dbReference type="GO" id="GO:0005102">
    <property type="term" value="F:signaling receptor binding"/>
    <property type="evidence" value="ECO:0007669"/>
    <property type="project" value="InterPro"/>
</dbReference>
<dbReference type="Proteomes" id="UP000694700">
    <property type="component" value="Unplaced"/>
</dbReference>
<evidence type="ECO:0000256" key="2">
    <source>
        <dbReference type="SAM" id="MobiDB-lite"/>
    </source>
</evidence>
<feature type="compositionally biased region" description="Basic and acidic residues" evidence="2">
    <location>
        <begin position="594"/>
        <end position="636"/>
    </location>
</feature>
<organism evidence="4 5">
    <name type="scientific">Cyprinus carpio</name>
    <name type="common">Common carp</name>
    <dbReference type="NCBI Taxonomy" id="7962"/>
    <lineage>
        <taxon>Eukaryota</taxon>
        <taxon>Metazoa</taxon>
        <taxon>Chordata</taxon>
        <taxon>Craniata</taxon>
        <taxon>Vertebrata</taxon>
        <taxon>Euteleostomi</taxon>
        <taxon>Actinopterygii</taxon>
        <taxon>Neopterygii</taxon>
        <taxon>Teleostei</taxon>
        <taxon>Ostariophysi</taxon>
        <taxon>Cypriniformes</taxon>
        <taxon>Cyprinidae</taxon>
        <taxon>Cyprininae</taxon>
        <taxon>Cyprinus</taxon>
    </lineage>
</organism>
<keyword evidence="3" id="KW-1133">Transmembrane helix</keyword>
<evidence type="ECO:0000256" key="3">
    <source>
        <dbReference type="SAM" id="Phobius"/>
    </source>
</evidence>
<feature type="compositionally biased region" description="Acidic residues" evidence="2">
    <location>
        <begin position="336"/>
        <end position="357"/>
    </location>
</feature>
<keyword evidence="3" id="KW-0812">Transmembrane</keyword>
<evidence type="ECO:0000313" key="5">
    <source>
        <dbReference type="Proteomes" id="UP000694700"/>
    </source>
</evidence>